<keyword evidence="1" id="KW-1133">Transmembrane helix</keyword>
<keyword evidence="1" id="KW-0472">Membrane</keyword>
<evidence type="ECO:0000313" key="2">
    <source>
        <dbReference type="EMBL" id="MFD1845908.1"/>
    </source>
</evidence>
<protein>
    <submittedName>
        <fullName evidence="2">Uncharacterized protein</fullName>
    </submittedName>
</protein>
<accession>A0ABW4Q557</accession>
<gene>
    <name evidence="2" type="ORF">ACFSFX_04790</name>
</gene>
<name>A0ABW4Q557_9MICC</name>
<proteinExistence type="predicted"/>
<reference evidence="3" key="1">
    <citation type="journal article" date="2019" name="Int. J. Syst. Evol. Microbiol.">
        <title>The Global Catalogue of Microorganisms (GCM) 10K type strain sequencing project: providing services to taxonomists for standard genome sequencing and annotation.</title>
        <authorList>
            <consortium name="The Broad Institute Genomics Platform"/>
            <consortium name="The Broad Institute Genome Sequencing Center for Infectious Disease"/>
            <person name="Wu L."/>
            <person name="Ma J."/>
        </authorList>
    </citation>
    <scope>NUCLEOTIDE SEQUENCE [LARGE SCALE GENOMIC DNA]</scope>
    <source>
        <strain evidence="3">JCM 11496</strain>
    </source>
</reference>
<dbReference type="EMBL" id="JBHUGA010000011">
    <property type="protein sequence ID" value="MFD1845908.1"/>
    <property type="molecule type" value="Genomic_DNA"/>
</dbReference>
<dbReference type="RefSeq" id="WP_343880540.1">
    <property type="nucleotide sequence ID" value="NZ_BAAAIJ010000047.1"/>
</dbReference>
<keyword evidence="1" id="KW-0812">Transmembrane</keyword>
<dbReference type="Proteomes" id="UP001597307">
    <property type="component" value="Unassembled WGS sequence"/>
</dbReference>
<comment type="caution">
    <text evidence="2">The sequence shown here is derived from an EMBL/GenBank/DDBJ whole genome shotgun (WGS) entry which is preliminary data.</text>
</comment>
<feature type="transmembrane region" description="Helical" evidence="1">
    <location>
        <begin position="21"/>
        <end position="40"/>
    </location>
</feature>
<evidence type="ECO:0000256" key="1">
    <source>
        <dbReference type="SAM" id="Phobius"/>
    </source>
</evidence>
<evidence type="ECO:0000313" key="3">
    <source>
        <dbReference type="Proteomes" id="UP001597307"/>
    </source>
</evidence>
<sequence length="163" mass="17525">MSSSDDSTAPKRVPHSENKRSRFPVILIALALFAGIAVAVSPLGDPLRTAGSLWNGLFANHEDRSYRDLVHWSAEENLAFKKEAHPWLPADATDIALRTTHDAQGWALSFDSDALQPAGCTPIEATIAPVMDVTWLPNPGTSGWSCGALTVQGTEDGFAAWMP</sequence>
<keyword evidence="3" id="KW-1185">Reference proteome</keyword>
<organism evidence="2 3">
    <name type="scientific">Arthrobacter flavus</name>
    <dbReference type="NCBI Taxonomy" id="95172"/>
    <lineage>
        <taxon>Bacteria</taxon>
        <taxon>Bacillati</taxon>
        <taxon>Actinomycetota</taxon>
        <taxon>Actinomycetes</taxon>
        <taxon>Micrococcales</taxon>
        <taxon>Micrococcaceae</taxon>
        <taxon>Arthrobacter</taxon>
    </lineage>
</organism>